<dbReference type="eggNOG" id="KOG4557">
    <property type="taxonomic scope" value="Eukaryota"/>
</dbReference>
<dbReference type="Pfam" id="PF21913">
    <property type="entry name" value="ORC6_2nd"/>
    <property type="match status" value="1"/>
</dbReference>
<evidence type="ECO:0000256" key="3">
    <source>
        <dbReference type="ARBA" id="ARBA00022705"/>
    </source>
</evidence>
<dbReference type="RefSeq" id="XP_002683356.1">
    <property type="nucleotide sequence ID" value="XM_002683310.1"/>
</dbReference>
<dbReference type="CDD" id="cd11583">
    <property type="entry name" value="Orc6_mid"/>
    <property type="match status" value="1"/>
</dbReference>
<sequence>MSKLNFAKQVITESIVEKVLTGVARPKKKGSNTEQSSENVATKSSSESDNNTLIPKIVGKARDYFRSLHAKLNNTAGVLPSNFSLCEGMICVELAFKFLNINQKFDREIAVQQIGADMKDYQSCFTEVVNLLGISFAISLDDLILTFGCQGIRGSCEKLLEEYKKKFESRYSAEILKKTDFTKPILKVAAFYITATQTYKFKVDFKKLAEETKTNVKSLSSVVDSMKETCGITSIKLKENQGEAPKRKRDDIILDNTSKQFIPSSSSSDGLMGFDESKVVLKKKKVDSPKTTTTSLRSQQLLQKLSSNSNNSNNLGKNTEEVKEVKQDKNQEMLAKKTKQTKLNFFK</sequence>
<evidence type="ECO:0000259" key="8">
    <source>
        <dbReference type="Pfam" id="PF21913"/>
    </source>
</evidence>
<dbReference type="VEuPathDB" id="AmoebaDB:NAEGRDRAFT_88231"/>
<evidence type="ECO:0000256" key="6">
    <source>
        <dbReference type="SAM" id="MobiDB-lite"/>
    </source>
</evidence>
<dbReference type="PANTHER" id="PTHR13394:SF0">
    <property type="entry name" value="ORIGIN RECOGNITION COMPLEX SUBUNIT 6"/>
    <property type="match status" value="1"/>
</dbReference>
<gene>
    <name evidence="9" type="ORF">NAEGRDRAFT_88231</name>
</gene>
<dbReference type="GO" id="GO:0003677">
    <property type="term" value="F:DNA binding"/>
    <property type="evidence" value="ECO:0007669"/>
    <property type="project" value="UniProtKB-KW"/>
</dbReference>
<organism evidence="10">
    <name type="scientific">Naegleria gruberi</name>
    <name type="common">Amoeba</name>
    <dbReference type="NCBI Taxonomy" id="5762"/>
    <lineage>
        <taxon>Eukaryota</taxon>
        <taxon>Discoba</taxon>
        <taxon>Heterolobosea</taxon>
        <taxon>Tetramitia</taxon>
        <taxon>Eutetramitia</taxon>
        <taxon>Vahlkampfiidae</taxon>
        <taxon>Naegleria</taxon>
    </lineage>
</organism>
<reference evidence="9 10" key="1">
    <citation type="journal article" date="2010" name="Cell">
        <title>The genome of Naegleria gruberi illuminates early eukaryotic versatility.</title>
        <authorList>
            <person name="Fritz-Laylin L.K."/>
            <person name="Prochnik S.E."/>
            <person name="Ginger M.L."/>
            <person name="Dacks J.B."/>
            <person name="Carpenter M.L."/>
            <person name="Field M.C."/>
            <person name="Kuo A."/>
            <person name="Paredez A."/>
            <person name="Chapman J."/>
            <person name="Pham J."/>
            <person name="Shu S."/>
            <person name="Neupane R."/>
            <person name="Cipriano M."/>
            <person name="Mancuso J."/>
            <person name="Tu H."/>
            <person name="Salamov A."/>
            <person name="Lindquist E."/>
            <person name="Shapiro H."/>
            <person name="Lucas S."/>
            <person name="Grigoriev I.V."/>
            <person name="Cande W.Z."/>
            <person name="Fulton C."/>
            <person name="Rokhsar D.S."/>
            <person name="Dawson S.C."/>
        </authorList>
    </citation>
    <scope>NUCLEOTIDE SEQUENCE [LARGE SCALE GENOMIC DNA]</scope>
    <source>
        <strain evidence="9 10">NEG-M</strain>
    </source>
</reference>
<dbReference type="EMBL" id="GG738845">
    <property type="protein sequence ID" value="EFC50612.1"/>
    <property type="molecule type" value="Genomic_DNA"/>
</dbReference>
<dbReference type="Pfam" id="PF05460">
    <property type="entry name" value="ORC6"/>
    <property type="match status" value="1"/>
</dbReference>
<dbReference type="KEGG" id="ngr:NAEGRDRAFT_88231"/>
<evidence type="ECO:0000259" key="7">
    <source>
        <dbReference type="Pfam" id="PF05460"/>
    </source>
</evidence>
<feature type="domain" description="ORC6 second cyclin-like" evidence="8">
    <location>
        <begin position="138"/>
        <end position="228"/>
    </location>
</feature>
<feature type="region of interest" description="Disordered" evidence="6">
    <location>
        <begin position="285"/>
        <end position="347"/>
    </location>
</feature>
<evidence type="ECO:0000256" key="2">
    <source>
        <dbReference type="ARBA" id="ARBA00010840"/>
    </source>
</evidence>
<name>D2UXD2_NAEGR</name>
<dbReference type="InterPro" id="IPR054113">
    <property type="entry name" value="ORC6_cyclin-like_2nd"/>
</dbReference>
<protein>
    <recommendedName>
        <fullName evidence="11">Origin recognition complex subunit 6</fullName>
    </recommendedName>
</protein>
<evidence type="ECO:0000256" key="4">
    <source>
        <dbReference type="ARBA" id="ARBA00023125"/>
    </source>
</evidence>
<dbReference type="GO" id="GO:0005664">
    <property type="term" value="C:nuclear origin of replication recognition complex"/>
    <property type="evidence" value="ECO:0007669"/>
    <property type="project" value="InterPro"/>
</dbReference>
<dbReference type="Proteomes" id="UP000006671">
    <property type="component" value="Unassembled WGS sequence"/>
</dbReference>
<dbReference type="InterPro" id="IPR020529">
    <property type="entry name" value="ORC6_met/pln"/>
</dbReference>
<feature type="compositionally biased region" description="Basic and acidic residues" evidence="6">
    <location>
        <begin position="318"/>
        <end position="335"/>
    </location>
</feature>
<comment type="subcellular location">
    <subcellularLocation>
        <location evidence="1">Nucleus</location>
    </subcellularLocation>
</comment>
<dbReference type="OrthoDB" id="5552484at2759"/>
<dbReference type="InterPro" id="IPR008721">
    <property type="entry name" value="ORC6_cyclin_first"/>
</dbReference>
<feature type="compositionally biased region" description="Low complexity" evidence="6">
    <location>
        <begin position="289"/>
        <end position="317"/>
    </location>
</feature>
<comment type="similarity">
    <text evidence="2">Belongs to the ORC6 family.</text>
</comment>
<dbReference type="PANTHER" id="PTHR13394">
    <property type="entry name" value="ORIGIN RECOGNITION COMPLEX SUBUNIT 6"/>
    <property type="match status" value="1"/>
</dbReference>
<keyword evidence="3" id="KW-0235">DNA replication</keyword>
<feature type="region of interest" description="Disordered" evidence="6">
    <location>
        <begin position="26"/>
        <end position="49"/>
    </location>
</feature>
<keyword evidence="5" id="KW-0539">Nucleus</keyword>
<evidence type="ECO:0000313" key="10">
    <source>
        <dbReference type="Proteomes" id="UP000006671"/>
    </source>
</evidence>
<feature type="compositionally biased region" description="Polar residues" evidence="6">
    <location>
        <begin position="32"/>
        <end position="49"/>
    </location>
</feature>
<dbReference type="GO" id="GO:0006270">
    <property type="term" value="P:DNA replication initiation"/>
    <property type="evidence" value="ECO:0007669"/>
    <property type="project" value="TreeGrafter"/>
</dbReference>
<dbReference type="AlphaFoldDB" id="D2UXD2"/>
<evidence type="ECO:0000313" key="9">
    <source>
        <dbReference type="EMBL" id="EFC50612.1"/>
    </source>
</evidence>
<dbReference type="STRING" id="5762.D2UXD2"/>
<evidence type="ECO:0000256" key="1">
    <source>
        <dbReference type="ARBA" id="ARBA00004123"/>
    </source>
</evidence>
<keyword evidence="10" id="KW-1185">Reference proteome</keyword>
<evidence type="ECO:0000256" key="5">
    <source>
        <dbReference type="ARBA" id="ARBA00023242"/>
    </source>
</evidence>
<accession>D2UXD2</accession>
<evidence type="ECO:0008006" key="11">
    <source>
        <dbReference type="Google" id="ProtNLM"/>
    </source>
</evidence>
<dbReference type="InParanoid" id="D2UXD2"/>
<proteinExistence type="inferred from homology"/>
<dbReference type="GeneID" id="8863555"/>
<keyword evidence="4" id="KW-0238">DNA-binding</keyword>
<dbReference type="Gene3D" id="1.10.472.10">
    <property type="entry name" value="Cyclin-like"/>
    <property type="match status" value="1"/>
</dbReference>
<feature type="domain" description="ORC6 first cyclin-like" evidence="7">
    <location>
        <begin position="66"/>
        <end position="134"/>
    </location>
</feature>